<name>A0ABR4YL04_9BACT</name>
<dbReference type="InterPro" id="IPR036812">
    <property type="entry name" value="NAD(P)_OxRdtase_dom_sf"/>
</dbReference>
<dbReference type="PROSITE" id="PS00798">
    <property type="entry name" value="ALDOKETO_REDUCTASE_1"/>
    <property type="match status" value="1"/>
</dbReference>
<dbReference type="PANTHER" id="PTHR43827:SF3">
    <property type="entry name" value="NADP-DEPENDENT OXIDOREDUCTASE DOMAIN-CONTAINING PROTEIN"/>
    <property type="match status" value="1"/>
</dbReference>
<protein>
    <submittedName>
        <fullName evidence="5">2,5-diketo-D-gluconic acid reductase</fullName>
    </submittedName>
</protein>
<evidence type="ECO:0000256" key="2">
    <source>
        <dbReference type="ARBA" id="ARBA00022857"/>
    </source>
</evidence>
<evidence type="ECO:0000259" key="4">
    <source>
        <dbReference type="Pfam" id="PF00248"/>
    </source>
</evidence>
<dbReference type="InterPro" id="IPR018170">
    <property type="entry name" value="Aldo/ket_reductase_CS"/>
</dbReference>
<dbReference type="PIRSF" id="PIRSF000097">
    <property type="entry name" value="AKR"/>
    <property type="match status" value="1"/>
</dbReference>
<dbReference type="EMBL" id="JRGF01000001">
    <property type="protein sequence ID" value="KHE42937.1"/>
    <property type="molecule type" value="Genomic_DNA"/>
</dbReference>
<keyword evidence="2" id="KW-0521">NADP</keyword>
<evidence type="ECO:0000313" key="6">
    <source>
        <dbReference type="Proteomes" id="UP000030889"/>
    </source>
</evidence>
<dbReference type="Proteomes" id="UP000030889">
    <property type="component" value="Unassembled WGS sequence"/>
</dbReference>
<reference evidence="5 6" key="1">
    <citation type="submission" date="2014-09" db="EMBL/GenBank/DDBJ databases">
        <title>Alistipes sp. 627, sp. nov., a novel member of the family Rikenellaceae isolated from human faeces.</title>
        <authorList>
            <person name="Shkoporov A.N."/>
            <person name="Chaplin A.V."/>
            <person name="Motuzova O.V."/>
            <person name="Kafarskaia L.I."/>
            <person name="Khokhlova E.V."/>
            <person name="Efimov B.A."/>
        </authorList>
    </citation>
    <scope>NUCLEOTIDE SEQUENCE [LARGE SCALE GENOMIC DNA]</scope>
    <source>
        <strain evidence="5 6">627</strain>
    </source>
</reference>
<dbReference type="PROSITE" id="PS00063">
    <property type="entry name" value="ALDOKETO_REDUCTASE_3"/>
    <property type="match status" value="1"/>
</dbReference>
<dbReference type="PRINTS" id="PR00069">
    <property type="entry name" value="ALDKETRDTASE"/>
</dbReference>
<proteinExistence type="inferred from homology"/>
<comment type="caution">
    <text evidence="5">The sequence shown here is derived from an EMBL/GenBank/DDBJ whole genome shotgun (WGS) entry which is preliminary data.</text>
</comment>
<keyword evidence="3" id="KW-0560">Oxidoreductase</keyword>
<dbReference type="RefSeq" id="WP_035471122.1">
    <property type="nucleotide sequence ID" value="NZ_JRGF01000001.1"/>
</dbReference>
<keyword evidence="6" id="KW-1185">Reference proteome</keyword>
<organism evidence="5 6">
    <name type="scientific">Alistipes inops</name>
    <dbReference type="NCBI Taxonomy" id="1501391"/>
    <lineage>
        <taxon>Bacteria</taxon>
        <taxon>Pseudomonadati</taxon>
        <taxon>Bacteroidota</taxon>
        <taxon>Bacteroidia</taxon>
        <taxon>Bacteroidales</taxon>
        <taxon>Rikenellaceae</taxon>
        <taxon>Alistipes</taxon>
    </lineage>
</organism>
<dbReference type="InterPro" id="IPR023210">
    <property type="entry name" value="NADP_OxRdtase_dom"/>
</dbReference>
<feature type="domain" description="NADP-dependent oxidoreductase" evidence="4">
    <location>
        <begin position="23"/>
        <end position="255"/>
    </location>
</feature>
<dbReference type="CDD" id="cd19133">
    <property type="entry name" value="AKR_AKR5F1"/>
    <property type="match status" value="1"/>
</dbReference>
<dbReference type="PANTHER" id="PTHR43827">
    <property type="entry name" value="2,5-DIKETO-D-GLUCONIC ACID REDUCTASE"/>
    <property type="match status" value="1"/>
</dbReference>
<sequence length="287" mass="32330">MQSVTLNNGVEMPQLGYGVYLVAPETCERCVLDAIGAGYRSIDTAQAYYNEAGVGAAIAKCGIPRSELFITTKVWISNAGEERAAASIEESLRKLHTDYIDLLLIHQPFADYYGTYRAMEKAVRAGKVRAIGVSNFYPDRFVDLAENVEIKPAVNQLKTNVFSQQWDSEREMEQYGTKIMAWAPIAQADADLFENPTLQAIAESHGRTVAQVALRYLIQRGIIAIPKTTHIDRMKENLDIFDFELSAAEMDSIRPLDRPREFQGSHRDPELVRFLLDYDKKFNPANK</sequence>
<evidence type="ECO:0000256" key="1">
    <source>
        <dbReference type="ARBA" id="ARBA00007905"/>
    </source>
</evidence>
<gene>
    <name evidence="5" type="ORF">LG35_00225</name>
</gene>
<comment type="similarity">
    <text evidence="1">Belongs to the aldo/keto reductase family.</text>
</comment>
<dbReference type="Gene3D" id="3.20.20.100">
    <property type="entry name" value="NADP-dependent oxidoreductase domain"/>
    <property type="match status" value="1"/>
</dbReference>
<accession>A0ABR4YL04</accession>
<evidence type="ECO:0000313" key="5">
    <source>
        <dbReference type="EMBL" id="KHE42937.1"/>
    </source>
</evidence>
<dbReference type="InterPro" id="IPR020471">
    <property type="entry name" value="AKR"/>
</dbReference>
<dbReference type="SUPFAM" id="SSF51430">
    <property type="entry name" value="NAD(P)-linked oxidoreductase"/>
    <property type="match status" value="1"/>
</dbReference>
<dbReference type="Pfam" id="PF00248">
    <property type="entry name" value="Aldo_ket_red"/>
    <property type="match status" value="1"/>
</dbReference>
<dbReference type="PROSITE" id="PS00062">
    <property type="entry name" value="ALDOKETO_REDUCTASE_2"/>
    <property type="match status" value="1"/>
</dbReference>
<evidence type="ECO:0000256" key="3">
    <source>
        <dbReference type="ARBA" id="ARBA00023002"/>
    </source>
</evidence>